<feature type="repeat" description="WD" evidence="1">
    <location>
        <begin position="98"/>
        <end position="139"/>
    </location>
</feature>
<evidence type="ECO:0000256" key="1">
    <source>
        <dbReference type="PROSITE-ProRule" id="PRU00221"/>
    </source>
</evidence>
<dbReference type="EMBL" id="JBAFSM010000015">
    <property type="protein sequence ID" value="MEG3437454.1"/>
    <property type="molecule type" value="Genomic_DNA"/>
</dbReference>
<dbReference type="SUPFAM" id="SSF50978">
    <property type="entry name" value="WD40 repeat-like"/>
    <property type="match status" value="1"/>
</dbReference>
<comment type="caution">
    <text evidence="2">The sequence shown here is derived from an EMBL/GenBank/DDBJ whole genome shotgun (WGS) entry which is preliminary data.</text>
</comment>
<dbReference type="AlphaFoldDB" id="A0AAW9QWR5"/>
<dbReference type="InterPro" id="IPR001680">
    <property type="entry name" value="WD40_rpt"/>
</dbReference>
<gene>
    <name evidence="2" type="ORF">V0288_10020</name>
</gene>
<feature type="repeat" description="WD" evidence="1">
    <location>
        <begin position="9"/>
        <end position="50"/>
    </location>
</feature>
<name>A0AAW9QWR5_9CHRO</name>
<dbReference type="PANTHER" id="PTHR19879">
    <property type="entry name" value="TRANSCRIPTION INITIATION FACTOR TFIID"/>
    <property type="match status" value="1"/>
</dbReference>
<keyword evidence="3" id="KW-1185">Reference proteome</keyword>
<accession>A0AAW9QWR5</accession>
<reference evidence="2 3" key="1">
    <citation type="submission" date="2024-01" db="EMBL/GenBank/DDBJ databases">
        <title>Genomic insights into the taxonomy and metabolism of the cyanobacterium Pannus brasiliensis CCIBt3594.</title>
        <authorList>
            <person name="Machado M."/>
            <person name="Botero N.B."/>
            <person name="Andreote A.P.D."/>
            <person name="Feitosa A.M.T."/>
            <person name="Popin R."/>
            <person name="Sivonen K."/>
            <person name="Fiore M.F."/>
        </authorList>
    </citation>
    <scope>NUCLEOTIDE SEQUENCE [LARGE SCALE GENOMIC DNA]</scope>
    <source>
        <strain evidence="2 3">CCIBt3594</strain>
    </source>
</reference>
<feature type="repeat" description="WD" evidence="1">
    <location>
        <begin position="221"/>
        <end position="262"/>
    </location>
</feature>
<dbReference type="Pfam" id="PF00400">
    <property type="entry name" value="WD40"/>
    <property type="match status" value="6"/>
</dbReference>
<feature type="repeat" description="WD" evidence="1">
    <location>
        <begin position="187"/>
        <end position="221"/>
    </location>
</feature>
<dbReference type="RefSeq" id="WP_332864935.1">
    <property type="nucleotide sequence ID" value="NZ_JBAFSM010000015.1"/>
</dbReference>
<dbReference type="Gene3D" id="2.130.10.10">
    <property type="entry name" value="YVTN repeat-like/Quinoprotein amine dehydrogenase"/>
    <property type="match status" value="2"/>
</dbReference>
<organism evidence="2 3">
    <name type="scientific">Pannus brasiliensis CCIBt3594</name>
    <dbReference type="NCBI Taxonomy" id="1427578"/>
    <lineage>
        <taxon>Bacteria</taxon>
        <taxon>Bacillati</taxon>
        <taxon>Cyanobacteriota</taxon>
        <taxon>Cyanophyceae</taxon>
        <taxon>Oscillatoriophycideae</taxon>
        <taxon>Chroococcales</taxon>
        <taxon>Microcystaceae</taxon>
        <taxon>Pannus</taxon>
    </lineage>
</organism>
<dbReference type="CDD" id="cd00200">
    <property type="entry name" value="WD40"/>
    <property type="match status" value="1"/>
</dbReference>
<dbReference type="SMART" id="SM00320">
    <property type="entry name" value="WD40"/>
    <property type="match status" value="6"/>
</dbReference>
<evidence type="ECO:0000313" key="2">
    <source>
        <dbReference type="EMBL" id="MEG3437454.1"/>
    </source>
</evidence>
<dbReference type="InterPro" id="IPR036322">
    <property type="entry name" value="WD40_repeat_dom_sf"/>
</dbReference>
<evidence type="ECO:0000313" key="3">
    <source>
        <dbReference type="Proteomes" id="UP001328733"/>
    </source>
</evidence>
<feature type="repeat" description="WD" evidence="1">
    <location>
        <begin position="139"/>
        <end position="180"/>
    </location>
</feature>
<keyword evidence="1" id="KW-0853">WD repeat</keyword>
<dbReference type="Proteomes" id="UP001328733">
    <property type="component" value="Unassembled WGS sequence"/>
</dbReference>
<proteinExistence type="predicted"/>
<dbReference type="InterPro" id="IPR015943">
    <property type="entry name" value="WD40/YVTN_repeat-like_dom_sf"/>
</dbReference>
<sequence>MATGRVVTTITHLGRVNSVTFSPDGTYLATASSDNTADLIEVATGRVVTTITHKYGVESVSFSPNGTYLATSSSDTTDQLSDKTAKLIEVATGRDVTTIRHKDEVRSVTFSPDGTYLATISRDGKAKLIKVATSRVVTTIKHESWVRSVSFSPDGTYLIARSSGYTAKLIEVETGKVVATFIDQGWVRSVSFSPDGTYLITKSSENTAKLIEVETGRVVTTIRHKDEVRSVSFSSDGTYLATIASDNILKLLNLRKLSQLLKEQNNAPLTPQPEISAIVHLDKPEAFFLGWLRVEANRHSFYEYMLEQATGQELSVSYHSPVLETNLLLQSLGFLLINAEKHYRTVYPTLIGIDETEIHVIAMQDMKQSVSAALSTLYEFIAQRMELDGQDYSRTIASFKGEIEEQIDNTEILIQVYHKLQLLLQLEGVKTTGELQTIKDSLWEIDRIFTQLLPKEMRAKIEAPVIPIKHYIQKDEIMRLVNEAEEANLIPLVVNLNNLGLLNNIVALAVTRQISPDRLLELCRFLPQTAIDKKVAIAAINKRRETHYISTFSEFSDIINKEKLIELLESAPPKTWWRR</sequence>
<protein>
    <submittedName>
        <fullName evidence="2">WD40 repeat domain-containing protein</fullName>
    </submittedName>
</protein>
<dbReference type="PANTHER" id="PTHR19879:SF9">
    <property type="entry name" value="TRANSCRIPTION INITIATION FACTOR TFIID SUBUNIT 5"/>
    <property type="match status" value="1"/>
</dbReference>
<dbReference type="PROSITE" id="PS50082">
    <property type="entry name" value="WD_REPEATS_2"/>
    <property type="match status" value="5"/>
</dbReference>